<accession>A0ABT2T2U8</accession>
<evidence type="ECO:0000259" key="5">
    <source>
        <dbReference type="Pfam" id="PF24827"/>
    </source>
</evidence>
<dbReference type="PANTHER" id="PTHR37326">
    <property type="entry name" value="BLL3975 PROTEIN"/>
    <property type="match status" value="1"/>
</dbReference>
<dbReference type="Gene3D" id="3.40.630.10">
    <property type="entry name" value="Zn peptidases"/>
    <property type="match status" value="1"/>
</dbReference>
<name>A0ABT2T2U8_9FIRM</name>
<keyword evidence="7" id="KW-1185">Reference proteome</keyword>
<dbReference type="CDD" id="cd06253">
    <property type="entry name" value="M14_ASTE_ASPA-like"/>
    <property type="match status" value="1"/>
</dbReference>
<dbReference type="InterPro" id="IPR053138">
    <property type="entry name" value="N-alpha-Ac-DABA_deacetylase"/>
</dbReference>
<keyword evidence="4" id="KW-0862">Zinc</keyword>
<dbReference type="SUPFAM" id="SSF53187">
    <property type="entry name" value="Zn-dependent exopeptidases"/>
    <property type="match status" value="1"/>
</dbReference>
<evidence type="ECO:0000313" key="6">
    <source>
        <dbReference type="EMBL" id="MCU6744585.1"/>
    </source>
</evidence>
<dbReference type="PANTHER" id="PTHR37326:SF1">
    <property type="entry name" value="BLL3975 PROTEIN"/>
    <property type="match status" value="1"/>
</dbReference>
<dbReference type="InterPro" id="IPR055438">
    <property type="entry name" value="AstE_AspA_cat"/>
</dbReference>
<evidence type="ECO:0000256" key="4">
    <source>
        <dbReference type="ARBA" id="ARBA00022833"/>
    </source>
</evidence>
<proteinExistence type="predicted"/>
<dbReference type="EMBL" id="JAOQKJ010000006">
    <property type="protein sequence ID" value="MCU6744585.1"/>
    <property type="molecule type" value="Genomic_DNA"/>
</dbReference>
<evidence type="ECO:0000256" key="2">
    <source>
        <dbReference type="ARBA" id="ARBA00022723"/>
    </source>
</evidence>
<reference evidence="6 7" key="1">
    <citation type="journal article" date="2021" name="ISME Commun">
        <title>Automated analysis of genomic sequences facilitates high-throughput and comprehensive description of bacteria.</title>
        <authorList>
            <person name="Hitch T.C.A."/>
        </authorList>
    </citation>
    <scope>NUCLEOTIDE SEQUENCE [LARGE SCALE GENOMIC DNA]</scope>
    <source>
        <strain evidence="6 7">Sanger_18</strain>
    </source>
</reference>
<sequence>MFTENIYTVTSPYREDMIIKGYSFGKGDEAACILGSERGNEVQQMYICSQLVKALKELEANGCVSAGKKILVIPVINSLGMNVGEKFFGVENQDINRRFPGRKTGDSADRLAEGIFSKIRNYTYGIQLTSFYMAGEFVPHVRMMETGFQNTSLANLFGLPYAMVRKPTPIDTKTLNYNWQNKMTAAFSLYTNRTDTIDEKSAGQAVAAVLRFLTRMGIIRYESHSGYISHVILEQDLTDVHTMSGGIFKGLVSPGEDVRYGHRMAEIIDPYEGYVKETILAPTDGIVFFAHTDPLVTEGDIVYQLIHRLHE</sequence>
<keyword evidence="2" id="KW-0479">Metal-binding</keyword>
<protein>
    <submittedName>
        <fullName evidence="6">M14 family metallopeptidase</fullName>
    </submittedName>
</protein>
<keyword evidence="3" id="KW-0378">Hydrolase</keyword>
<evidence type="ECO:0000256" key="3">
    <source>
        <dbReference type="ARBA" id="ARBA00022801"/>
    </source>
</evidence>
<organism evidence="6 7">
    <name type="scientific">Suilimivivens aceti</name>
    <dbReference type="NCBI Taxonomy" id="2981774"/>
    <lineage>
        <taxon>Bacteria</taxon>
        <taxon>Bacillati</taxon>
        <taxon>Bacillota</taxon>
        <taxon>Clostridia</taxon>
        <taxon>Lachnospirales</taxon>
        <taxon>Lachnospiraceae</taxon>
        <taxon>Suilimivivens</taxon>
    </lineage>
</organism>
<dbReference type="Pfam" id="PF24827">
    <property type="entry name" value="AstE_AspA_cat"/>
    <property type="match status" value="1"/>
</dbReference>
<comment type="cofactor">
    <cofactor evidence="1">
        <name>Zn(2+)</name>
        <dbReference type="ChEBI" id="CHEBI:29105"/>
    </cofactor>
</comment>
<comment type="caution">
    <text evidence="6">The sequence shown here is derived from an EMBL/GenBank/DDBJ whole genome shotgun (WGS) entry which is preliminary data.</text>
</comment>
<evidence type="ECO:0000256" key="1">
    <source>
        <dbReference type="ARBA" id="ARBA00001947"/>
    </source>
</evidence>
<dbReference type="RefSeq" id="WP_262574667.1">
    <property type="nucleotide sequence ID" value="NZ_JAOQKJ010000006.1"/>
</dbReference>
<dbReference type="Proteomes" id="UP001652432">
    <property type="component" value="Unassembled WGS sequence"/>
</dbReference>
<feature type="domain" description="Succinylglutamate desuccinylase/Aspartoacylase catalytic" evidence="5">
    <location>
        <begin position="33"/>
        <end position="170"/>
    </location>
</feature>
<gene>
    <name evidence="6" type="ORF">OCV77_08760</name>
</gene>
<evidence type="ECO:0000313" key="7">
    <source>
        <dbReference type="Proteomes" id="UP001652432"/>
    </source>
</evidence>